<dbReference type="EMBL" id="BPQB01000060">
    <property type="protein sequence ID" value="GJE96533.1"/>
    <property type="molecule type" value="Genomic_DNA"/>
</dbReference>
<feature type="compositionally biased region" description="Pro residues" evidence="1">
    <location>
        <begin position="215"/>
        <end position="225"/>
    </location>
</feature>
<feature type="compositionally biased region" description="Low complexity" evidence="1">
    <location>
        <begin position="167"/>
        <end position="194"/>
    </location>
</feature>
<name>A0A9P3GKD2_9APHY</name>
<evidence type="ECO:0000313" key="2">
    <source>
        <dbReference type="EMBL" id="GJE96533.1"/>
    </source>
</evidence>
<feature type="compositionally biased region" description="Pro residues" evidence="1">
    <location>
        <begin position="69"/>
        <end position="78"/>
    </location>
</feature>
<gene>
    <name evidence="2" type="ORF">PsYK624_127300</name>
</gene>
<feature type="region of interest" description="Disordered" evidence="1">
    <location>
        <begin position="1"/>
        <end position="225"/>
    </location>
</feature>
<proteinExistence type="predicted"/>
<comment type="caution">
    <text evidence="2">The sequence shown here is derived from an EMBL/GenBank/DDBJ whole genome shotgun (WGS) entry which is preliminary data.</text>
</comment>
<reference evidence="2 3" key="1">
    <citation type="submission" date="2021-08" db="EMBL/GenBank/DDBJ databases">
        <title>Draft Genome Sequence of Phanerochaete sordida strain YK-624.</title>
        <authorList>
            <person name="Mori T."/>
            <person name="Dohra H."/>
            <person name="Suzuki T."/>
            <person name="Kawagishi H."/>
            <person name="Hirai H."/>
        </authorList>
    </citation>
    <scope>NUCLEOTIDE SEQUENCE [LARGE SCALE GENOMIC DNA]</scope>
    <source>
        <strain evidence="2 3">YK-624</strain>
    </source>
</reference>
<organism evidence="2 3">
    <name type="scientific">Phanerochaete sordida</name>
    <dbReference type="NCBI Taxonomy" id="48140"/>
    <lineage>
        <taxon>Eukaryota</taxon>
        <taxon>Fungi</taxon>
        <taxon>Dikarya</taxon>
        <taxon>Basidiomycota</taxon>
        <taxon>Agaricomycotina</taxon>
        <taxon>Agaricomycetes</taxon>
        <taxon>Polyporales</taxon>
        <taxon>Phanerochaetaceae</taxon>
        <taxon>Phanerochaete</taxon>
    </lineage>
</organism>
<feature type="non-terminal residue" evidence="2">
    <location>
        <position position="225"/>
    </location>
</feature>
<protein>
    <submittedName>
        <fullName evidence="2">Uncharacterized protein</fullName>
    </submittedName>
</protein>
<dbReference type="OrthoDB" id="2772903at2759"/>
<evidence type="ECO:0000313" key="3">
    <source>
        <dbReference type="Proteomes" id="UP000703269"/>
    </source>
</evidence>
<dbReference type="Proteomes" id="UP000703269">
    <property type="component" value="Unassembled WGS sequence"/>
</dbReference>
<feature type="compositionally biased region" description="Polar residues" evidence="1">
    <location>
        <begin position="11"/>
        <end position="22"/>
    </location>
</feature>
<evidence type="ECO:0000256" key="1">
    <source>
        <dbReference type="SAM" id="MobiDB-lite"/>
    </source>
</evidence>
<sequence length="225" mass="23849">MLLNDDPPQDLSHSQSLFTPTTPRAPVSFSHLLHPDEPSPTINEQLAHAAPLLRRRPSVVERDSGGYFPAPPARPPLAFPSSQEPSPPIAMPSGDRTSSATRQPAPISADNEVPHERIPRRRSSGASDLFGGASAFTPTTSSPLALPGNVQEAHRSPTPPRPRESPTRPFAALPARPASPSTSASRPSTSGSAAMARSESPAHRKRSDSRSFASMPPPPQPTTPK</sequence>
<accession>A0A9P3GKD2</accession>
<keyword evidence="3" id="KW-1185">Reference proteome</keyword>
<dbReference type="AlphaFoldDB" id="A0A9P3GKD2"/>